<dbReference type="Proteomes" id="UP000000305">
    <property type="component" value="Unassembled WGS sequence"/>
</dbReference>
<dbReference type="InterPro" id="IPR036890">
    <property type="entry name" value="HATPase_C_sf"/>
</dbReference>
<accession>E9HU54</accession>
<dbReference type="GO" id="GO:0005524">
    <property type="term" value="F:ATP binding"/>
    <property type="evidence" value="ECO:0007669"/>
    <property type="project" value="UniProtKB-UniRule"/>
</dbReference>
<dbReference type="Gene3D" id="3.30.230.10">
    <property type="match status" value="1"/>
</dbReference>
<dbReference type="OrthoDB" id="276498at2759"/>
<evidence type="ECO:0000259" key="7">
    <source>
        <dbReference type="Pfam" id="PF00204"/>
    </source>
</evidence>
<evidence type="ECO:0000256" key="3">
    <source>
        <dbReference type="ARBA" id="ARBA00023029"/>
    </source>
</evidence>
<evidence type="ECO:0000256" key="1">
    <source>
        <dbReference type="ARBA" id="ARBA00000185"/>
    </source>
</evidence>
<dbReference type="InterPro" id="IPR050634">
    <property type="entry name" value="DNA_Topoisomerase_II"/>
</dbReference>
<keyword evidence="6" id="KW-0547">Nucleotide-binding</keyword>
<comment type="subunit">
    <text evidence="6">Homodimer.</text>
</comment>
<dbReference type="FunFam" id="3.30.230.10:FF:000177">
    <property type="entry name" value="DNA topoisomerase 2"/>
    <property type="match status" value="1"/>
</dbReference>
<dbReference type="GO" id="GO:0006265">
    <property type="term" value="P:DNA topological change"/>
    <property type="evidence" value="ECO:0007669"/>
    <property type="project" value="UniProtKB-UniRule"/>
</dbReference>
<evidence type="ECO:0000256" key="5">
    <source>
        <dbReference type="ARBA" id="ARBA00023235"/>
    </source>
</evidence>
<dbReference type="SMART" id="SM00433">
    <property type="entry name" value="TOP2c"/>
    <property type="match status" value="1"/>
</dbReference>
<comment type="similarity">
    <text evidence="6">Belongs to the type II topoisomerase family.</text>
</comment>
<dbReference type="FunFam" id="3.30.565.10:FF:000004">
    <property type="entry name" value="DNA topoisomerase 2"/>
    <property type="match status" value="1"/>
</dbReference>
<dbReference type="eggNOG" id="KOG0355">
    <property type="taxonomic scope" value="Eukaryota"/>
</dbReference>
<comment type="function">
    <text evidence="6">Control of topological states of DNA by transient breakage and subsequent rejoining of DNA strands. Topoisomerase II makes double-strand breaks.</text>
</comment>
<comment type="cofactor">
    <cofactor evidence="2">
        <name>Mg(2+)</name>
        <dbReference type="ChEBI" id="CHEBI:18420"/>
    </cofactor>
</comment>
<dbReference type="OMA" id="VYAPEMF"/>
<keyword evidence="6" id="KW-0067">ATP-binding</keyword>
<dbReference type="HOGENOM" id="CLU_001935_0_2_1"/>
<dbReference type="PhylomeDB" id="E9HU54"/>
<dbReference type="STRING" id="6669.E9HU54"/>
<keyword evidence="3 6" id="KW-0799">Topoisomerase</keyword>
<keyword evidence="9" id="KW-1185">Reference proteome</keyword>
<dbReference type="EC" id="5.6.2.2" evidence="6"/>
<dbReference type="InterPro" id="IPR014721">
    <property type="entry name" value="Ribsml_uS5_D2-typ_fold_subgr"/>
</dbReference>
<name>E9HU54_DAPPU</name>
<evidence type="ECO:0000313" key="9">
    <source>
        <dbReference type="Proteomes" id="UP000000305"/>
    </source>
</evidence>
<dbReference type="PANTHER" id="PTHR10169">
    <property type="entry name" value="DNA TOPOISOMERASE/GYRASE"/>
    <property type="match status" value="1"/>
</dbReference>
<dbReference type="KEGG" id="dpx:DAPPUDRAFT_333898"/>
<evidence type="ECO:0000313" key="8">
    <source>
        <dbReference type="EMBL" id="EFX64722.1"/>
    </source>
</evidence>
<keyword evidence="5 6" id="KW-0413">Isomerase</keyword>
<protein>
    <recommendedName>
        <fullName evidence="6">DNA topoisomerase 2</fullName>
        <ecNumber evidence="6">5.6.2.2</ecNumber>
    </recommendedName>
</protein>
<dbReference type="PANTHER" id="PTHR10169:SF38">
    <property type="entry name" value="DNA TOPOISOMERASE 2"/>
    <property type="match status" value="1"/>
</dbReference>
<dbReference type="Gene3D" id="3.30.565.10">
    <property type="entry name" value="Histidine kinase-like ATPase, C-terminal domain"/>
    <property type="match status" value="1"/>
</dbReference>
<feature type="domain" description="DNA topoisomerase type IIA subunit B" evidence="7">
    <location>
        <begin position="254"/>
        <end position="382"/>
    </location>
</feature>
<dbReference type="Pfam" id="PF00204">
    <property type="entry name" value="DNA_gyraseB"/>
    <property type="match status" value="1"/>
</dbReference>
<dbReference type="EMBL" id="GL732796">
    <property type="protein sequence ID" value="EFX64722.1"/>
    <property type="molecule type" value="Genomic_DNA"/>
</dbReference>
<sequence length="407" mass="46542">MNKEEAATSEAAVNELADNEKVMKKMRLRDMLSIPSLYIGPTISFKNVKWVYEGDVGMIQREIMYTPGLWKIFDEILINAVKNKDRDPEMDTLKIDIDPIKNVITFYYNGKGIPIVKHEEQKTFIPSMIFDPLLPSFNCTDEEETVTGGLNCYGIKLANIFSTAFELETASTDLCLRFKQTWTDNMTIAGIPVVEPYSGPNYTKITYSPDFDKFQMDLLNRDTIALLSRRVVEVAASTPGVNVYLNDKPLPINNFKEYVDLCLKGKVDRLGAQLKCVFEAVNERWEIAVVASEHGFQQISLANKFCTTKGGLHVEYITERVTRYLFENLKRRNKRDKTGIHVHPQTIRKHIMVFVNCSIVSPIFKDLSKERLQGNFLYTSVEPSENFFTELEACGITELAMETTLEW</sequence>
<dbReference type="SUPFAM" id="SSF54211">
    <property type="entry name" value="Ribosomal protein S5 domain 2-like"/>
    <property type="match status" value="1"/>
</dbReference>
<dbReference type="AlphaFoldDB" id="E9HU54"/>
<keyword evidence="4 6" id="KW-0238">DNA-binding</keyword>
<evidence type="ECO:0000256" key="6">
    <source>
        <dbReference type="RuleBase" id="RU362094"/>
    </source>
</evidence>
<proteinExistence type="inferred from homology"/>
<dbReference type="InParanoid" id="E9HU54"/>
<dbReference type="InterPro" id="IPR020568">
    <property type="entry name" value="Ribosomal_Su5_D2-typ_SF"/>
</dbReference>
<organism evidence="8 9">
    <name type="scientific">Daphnia pulex</name>
    <name type="common">Water flea</name>
    <dbReference type="NCBI Taxonomy" id="6669"/>
    <lineage>
        <taxon>Eukaryota</taxon>
        <taxon>Metazoa</taxon>
        <taxon>Ecdysozoa</taxon>
        <taxon>Arthropoda</taxon>
        <taxon>Crustacea</taxon>
        <taxon>Branchiopoda</taxon>
        <taxon>Diplostraca</taxon>
        <taxon>Cladocera</taxon>
        <taxon>Anomopoda</taxon>
        <taxon>Daphniidae</taxon>
        <taxon>Daphnia</taxon>
    </lineage>
</organism>
<evidence type="ECO:0000256" key="2">
    <source>
        <dbReference type="ARBA" id="ARBA00001946"/>
    </source>
</evidence>
<dbReference type="PRINTS" id="PR00418">
    <property type="entry name" value="TPI2FAMILY"/>
</dbReference>
<comment type="catalytic activity">
    <reaction evidence="1 6">
        <text>ATP-dependent breakage, passage and rejoining of double-stranded DNA.</text>
        <dbReference type="EC" id="5.6.2.2"/>
    </reaction>
</comment>
<gene>
    <name evidence="8" type="ORF">DAPPUDRAFT_333898</name>
</gene>
<reference evidence="8 9" key="1">
    <citation type="journal article" date="2011" name="Science">
        <title>The ecoresponsive genome of Daphnia pulex.</title>
        <authorList>
            <person name="Colbourne J.K."/>
            <person name="Pfrender M.E."/>
            <person name="Gilbert D."/>
            <person name="Thomas W.K."/>
            <person name="Tucker A."/>
            <person name="Oakley T.H."/>
            <person name="Tokishita S."/>
            <person name="Aerts A."/>
            <person name="Arnold G.J."/>
            <person name="Basu M.K."/>
            <person name="Bauer D.J."/>
            <person name="Caceres C.E."/>
            <person name="Carmel L."/>
            <person name="Casola C."/>
            <person name="Choi J.H."/>
            <person name="Detter J.C."/>
            <person name="Dong Q."/>
            <person name="Dusheyko S."/>
            <person name="Eads B.D."/>
            <person name="Frohlich T."/>
            <person name="Geiler-Samerotte K.A."/>
            <person name="Gerlach D."/>
            <person name="Hatcher P."/>
            <person name="Jogdeo S."/>
            <person name="Krijgsveld J."/>
            <person name="Kriventseva E.V."/>
            <person name="Kultz D."/>
            <person name="Laforsch C."/>
            <person name="Lindquist E."/>
            <person name="Lopez J."/>
            <person name="Manak J.R."/>
            <person name="Muller J."/>
            <person name="Pangilinan J."/>
            <person name="Patwardhan R.P."/>
            <person name="Pitluck S."/>
            <person name="Pritham E.J."/>
            <person name="Rechtsteiner A."/>
            <person name="Rho M."/>
            <person name="Rogozin I.B."/>
            <person name="Sakarya O."/>
            <person name="Salamov A."/>
            <person name="Schaack S."/>
            <person name="Shapiro H."/>
            <person name="Shiga Y."/>
            <person name="Skalitzky C."/>
            <person name="Smith Z."/>
            <person name="Souvorov A."/>
            <person name="Sung W."/>
            <person name="Tang Z."/>
            <person name="Tsuchiya D."/>
            <person name="Tu H."/>
            <person name="Vos H."/>
            <person name="Wang M."/>
            <person name="Wolf Y.I."/>
            <person name="Yamagata H."/>
            <person name="Yamada T."/>
            <person name="Ye Y."/>
            <person name="Shaw J.R."/>
            <person name="Andrews J."/>
            <person name="Crease T.J."/>
            <person name="Tang H."/>
            <person name="Lucas S.M."/>
            <person name="Robertson H.M."/>
            <person name="Bork P."/>
            <person name="Koonin E.V."/>
            <person name="Zdobnov E.M."/>
            <person name="Grigoriev I.V."/>
            <person name="Lynch M."/>
            <person name="Boore J.L."/>
        </authorList>
    </citation>
    <scope>NUCLEOTIDE SEQUENCE [LARGE SCALE GENOMIC DNA]</scope>
</reference>
<dbReference type="GO" id="GO:0003677">
    <property type="term" value="F:DNA binding"/>
    <property type="evidence" value="ECO:0007669"/>
    <property type="project" value="UniProtKB-UniRule"/>
</dbReference>
<dbReference type="InterPro" id="IPR013506">
    <property type="entry name" value="Topo_IIA_bsu_dom2"/>
</dbReference>
<evidence type="ECO:0000256" key="4">
    <source>
        <dbReference type="ARBA" id="ARBA00023125"/>
    </source>
</evidence>
<dbReference type="GO" id="GO:0003918">
    <property type="term" value="F:DNA topoisomerase type II (double strand cut, ATP-hydrolyzing) activity"/>
    <property type="evidence" value="ECO:0007669"/>
    <property type="project" value="UniProtKB-UniRule"/>
</dbReference>
<dbReference type="InterPro" id="IPR001241">
    <property type="entry name" value="Topo_IIA"/>
</dbReference>
<dbReference type="SUPFAM" id="SSF55874">
    <property type="entry name" value="ATPase domain of HSP90 chaperone/DNA topoisomerase II/histidine kinase"/>
    <property type="match status" value="1"/>
</dbReference>